<keyword evidence="2" id="KW-0288">FMN</keyword>
<evidence type="ECO:0000256" key="2">
    <source>
        <dbReference type="ARBA" id="ARBA00022643"/>
    </source>
</evidence>
<dbReference type="InterPro" id="IPR029039">
    <property type="entry name" value="Flavoprotein-like_sf"/>
</dbReference>
<reference evidence="5 6" key="1">
    <citation type="journal article" date="2017" name="ISME J.">
        <title>Energy and carbon metabolisms in a deep terrestrial subsurface fluid microbial community.</title>
        <authorList>
            <person name="Momper L."/>
            <person name="Jungbluth S.P."/>
            <person name="Lee M.D."/>
            <person name="Amend J.P."/>
        </authorList>
    </citation>
    <scope>NUCLEOTIDE SEQUENCE [LARGE SCALE GENOMIC DNA]</scope>
    <source>
        <strain evidence="5">SURF_5</strain>
    </source>
</reference>
<name>A0A3A4NTT7_ABYX5</name>
<comment type="caution">
    <text evidence="5">The sequence shown here is derived from an EMBL/GenBank/DDBJ whole genome shotgun (WGS) entry which is preliminary data.</text>
</comment>
<feature type="domain" description="NADPH-dependent FMN reductase-like" evidence="4">
    <location>
        <begin position="1"/>
        <end position="105"/>
    </location>
</feature>
<dbReference type="PANTHER" id="PTHR43278">
    <property type="entry name" value="NAD(P)H-DEPENDENT FMN-CONTAINING OXIDOREDUCTASE YWQN-RELATED"/>
    <property type="match status" value="1"/>
</dbReference>
<keyword evidence="1" id="KW-0285">Flavoprotein</keyword>
<proteinExistence type="predicted"/>
<protein>
    <submittedName>
        <fullName evidence="5">Flavodoxin family protein</fullName>
    </submittedName>
</protein>
<dbReference type="SUPFAM" id="SSF52218">
    <property type="entry name" value="Flavoproteins"/>
    <property type="match status" value="1"/>
</dbReference>
<organism evidence="5 6">
    <name type="scientific">Abyssobacteria bacterium (strain SURF_5)</name>
    <dbReference type="NCBI Taxonomy" id="2093360"/>
    <lineage>
        <taxon>Bacteria</taxon>
        <taxon>Pseudomonadati</taxon>
        <taxon>Candidatus Hydrogenedentota</taxon>
        <taxon>Candidatus Abyssobacteria</taxon>
    </lineage>
</organism>
<evidence type="ECO:0000313" key="6">
    <source>
        <dbReference type="Proteomes" id="UP000265882"/>
    </source>
</evidence>
<dbReference type="AlphaFoldDB" id="A0A3A4NTT7"/>
<dbReference type="Proteomes" id="UP000265882">
    <property type="component" value="Unassembled WGS sequence"/>
</dbReference>
<dbReference type="Gene3D" id="3.40.50.360">
    <property type="match status" value="1"/>
</dbReference>
<accession>A0A3A4NTT7</accession>
<evidence type="ECO:0000256" key="1">
    <source>
        <dbReference type="ARBA" id="ARBA00022630"/>
    </source>
</evidence>
<evidence type="ECO:0000259" key="4">
    <source>
        <dbReference type="Pfam" id="PF03358"/>
    </source>
</evidence>
<dbReference type="InterPro" id="IPR005025">
    <property type="entry name" value="FMN_Rdtase-like_dom"/>
</dbReference>
<dbReference type="EMBL" id="QZKU01000060">
    <property type="protein sequence ID" value="RJP22219.1"/>
    <property type="molecule type" value="Genomic_DNA"/>
</dbReference>
<dbReference type="Pfam" id="PF03358">
    <property type="entry name" value="FMN_red"/>
    <property type="match status" value="1"/>
</dbReference>
<gene>
    <name evidence="5" type="ORF">C4520_08450</name>
</gene>
<feature type="region of interest" description="Disordered" evidence="3">
    <location>
        <begin position="170"/>
        <end position="193"/>
    </location>
</feature>
<evidence type="ECO:0000256" key="3">
    <source>
        <dbReference type="SAM" id="MobiDB-lite"/>
    </source>
</evidence>
<dbReference type="PANTHER" id="PTHR43278:SF2">
    <property type="entry name" value="IRON-SULFUR FLAVOPROTEIN"/>
    <property type="match status" value="1"/>
</dbReference>
<dbReference type="GO" id="GO:0016491">
    <property type="term" value="F:oxidoreductase activity"/>
    <property type="evidence" value="ECO:0007669"/>
    <property type="project" value="InterPro"/>
</dbReference>
<evidence type="ECO:0000313" key="5">
    <source>
        <dbReference type="EMBL" id="RJP22219.1"/>
    </source>
</evidence>
<sequence>MKVLGFNGSPRKNGNTQTVIEAVLKGAASKGAETRLVNLNELNVKGCQGCDACKKKIGVCVQKDDLSPLLQEMKSADAIVLGTPIYWYHVSSQFKALVDRCYCFYGEDIDPATGEKSLQVWFPHGKKIVVVTSQEAPEVFEPIHTWLNLVAAALNAGSIEFIEHCSSENKRDSARKDGGLLEKAEGMGRELVS</sequence>
<dbReference type="InterPro" id="IPR051796">
    <property type="entry name" value="ISF_SsuE-like"/>
</dbReference>